<protein>
    <recommendedName>
        <fullName evidence="3">Carrier domain-containing protein</fullName>
    </recommendedName>
</protein>
<evidence type="ECO:0000259" key="3">
    <source>
        <dbReference type="PROSITE" id="PS50075"/>
    </source>
</evidence>
<dbReference type="InterPro" id="IPR020806">
    <property type="entry name" value="PKS_PP-bd"/>
</dbReference>
<feature type="domain" description="Carrier" evidence="3">
    <location>
        <begin position="1"/>
        <end position="76"/>
    </location>
</feature>
<dbReference type="Gene3D" id="1.10.1200.10">
    <property type="entry name" value="ACP-like"/>
    <property type="match status" value="1"/>
</dbReference>
<dbReference type="SMART" id="SM00823">
    <property type="entry name" value="PKS_PP"/>
    <property type="match status" value="1"/>
</dbReference>
<evidence type="ECO:0000256" key="1">
    <source>
        <dbReference type="ARBA" id="ARBA00022450"/>
    </source>
</evidence>
<dbReference type="Proteomes" id="UP000601223">
    <property type="component" value="Unassembled WGS sequence"/>
</dbReference>
<reference evidence="4 5" key="1">
    <citation type="submission" date="2021-01" db="EMBL/GenBank/DDBJ databases">
        <title>Whole genome shotgun sequence of Catellatospora bangladeshensis NBRC 107357.</title>
        <authorList>
            <person name="Komaki H."/>
            <person name="Tamura T."/>
        </authorList>
    </citation>
    <scope>NUCLEOTIDE SEQUENCE [LARGE SCALE GENOMIC DNA]</scope>
    <source>
        <strain evidence="4 5">NBRC 107357</strain>
    </source>
</reference>
<organism evidence="4 5">
    <name type="scientific">Catellatospora bangladeshensis</name>
    <dbReference type="NCBI Taxonomy" id="310355"/>
    <lineage>
        <taxon>Bacteria</taxon>
        <taxon>Bacillati</taxon>
        <taxon>Actinomycetota</taxon>
        <taxon>Actinomycetes</taxon>
        <taxon>Micromonosporales</taxon>
        <taxon>Micromonosporaceae</taxon>
        <taxon>Catellatospora</taxon>
    </lineage>
</organism>
<dbReference type="RefSeq" id="WP_203755774.1">
    <property type="nucleotide sequence ID" value="NZ_BONF01000049.1"/>
</dbReference>
<dbReference type="InterPro" id="IPR009081">
    <property type="entry name" value="PP-bd_ACP"/>
</dbReference>
<dbReference type="SUPFAM" id="SSF47336">
    <property type="entry name" value="ACP-like"/>
    <property type="match status" value="1"/>
</dbReference>
<keyword evidence="1" id="KW-0596">Phosphopantetheine</keyword>
<sequence length="81" mass="8911">MLLQEQKVSQVWAKVIGIDVSEVDADTNFFDLGGTSLMLIELVDELNTALGIETDILTLLEFPTIEDFVSQWNARHSGAAS</sequence>
<evidence type="ECO:0000256" key="2">
    <source>
        <dbReference type="ARBA" id="ARBA00022553"/>
    </source>
</evidence>
<accession>A0A8J3JRH7</accession>
<dbReference type="AlphaFoldDB" id="A0A8J3JRH7"/>
<dbReference type="InterPro" id="IPR036736">
    <property type="entry name" value="ACP-like_sf"/>
</dbReference>
<name>A0A8J3JRH7_9ACTN</name>
<comment type="caution">
    <text evidence="4">The sequence shown here is derived from an EMBL/GenBank/DDBJ whole genome shotgun (WGS) entry which is preliminary data.</text>
</comment>
<gene>
    <name evidence="4" type="ORF">Cba03nite_69550</name>
</gene>
<evidence type="ECO:0000313" key="5">
    <source>
        <dbReference type="Proteomes" id="UP000601223"/>
    </source>
</evidence>
<dbReference type="PROSITE" id="PS50075">
    <property type="entry name" value="CARRIER"/>
    <property type="match status" value="1"/>
</dbReference>
<dbReference type="GO" id="GO:0031177">
    <property type="term" value="F:phosphopantetheine binding"/>
    <property type="evidence" value="ECO:0007669"/>
    <property type="project" value="InterPro"/>
</dbReference>
<keyword evidence="2" id="KW-0597">Phosphoprotein</keyword>
<proteinExistence type="predicted"/>
<evidence type="ECO:0000313" key="4">
    <source>
        <dbReference type="EMBL" id="GIF85606.1"/>
    </source>
</evidence>
<keyword evidence="5" id="KW-1185">Reference proteome</keyword>
<dbReference type="EMBL" id="BONF01000049">
    <property type="protein sequence ID" value="GIF85606.1"/>
    <property type="molecule type" value="Genomic_DNA"/>
</dbReference>
<dbReference type="Pfam" id="PF00550">
    <property type="entry name" value="PP-binding"/>
    <property type="match status" value="1"/>
</dbReference>